<accession>A0A835INH9</accession>
<sequence length="131" mass="14998">MLQEKKSASLRPLNIAAEKERLMREMEVAESKRNKAEVERIQARLKELEAISKQKKGLDTKAVRLVEMNKKKRAENFKMAFEKKAINTGLREGEEGYDPFSRGWTRSRNYYVSNTAGGDEAAAYANEDVLL</sequence>
<organism evidence="2 3">
    <name type="scientific">Coptis chinensis</name>
    <dbReference type="NCBI Taxonomy" id="261450"/>
    <lineage>
        <taxon>Eukaryota</taxon>
        <taxon>Viridiplantae</taxon>
        <taxon>Streptophyta</taxon>
        <taxon>Embryophyta</taxon>
        <taxon>Tracheophyta</taxon>
        <taxon>Spermatophyta</taxon>
        <taxon>Magnoliopsida</taxon>
        <taxon>Ranunculales</taxon>
        <taxon>Ranunculaceae</taxon>
        <taxon>Coptidoideae</taxon>
        <taxon>Coptis</taxon>
    </lineage>
</organism>
<keyword evidence="1" id="KW-0175">Coiled coil</keyword>
<evidence type="ECO:0000313" key="3">
    <source>
        <dbReference type="Proteomes" id="UP000631114"/>
    </source>
</evidence>
<dbReference type="AlphaFoldDB" id="A0A835INH9"/>
<feature type="coiled-coil region" evidence="1">
    <location>
        <begin position="19"/>
        <end position="58"/>
    </location>
</feature>
<dbReference type="GO" id="GO:0016593">
    <property type="term" value="C:Cdc73/Paf1 complex"/>
    <property type="evidence" value="ECO:0007669"/>
    <property type="project" value="TreeGrafter"/>
</dbReference>
<dbReference type="OrthoDB" id="1749246at2759"/>
<evidence type="ECO:0000313" key="2">
    <source>
        <dbReference type="EMBL" id="KAF9618823.1"/>
    </source>
</evidence>
<dbReference type="PANTHER" id="PTHR13115:SF8">
    <property type="entry name" value="RNA POLYMERASE-ASSOCIATED PROTEIN RTF1 HOMOLOG"/>
    <property type="match status" value="1"/>
</dbReference>
<dbReference type="GO" id="GO:1990269">
    <property type="term" value="F:RNA polymerase II C-terminal domain phosphoserine binding"/>
    <property type="evidence" value="ECO:0007669"/>
    <property type="project" value="TreeGrafter"/>
</dbReference>
<keyword evidence="3" id="KW-1185">Reference proteome</keyword>
<dbReference type="PANTHER" id="PTHR13115">
    <property type="entry name" value="RNA POLYMERASE-ASSOCIATED PROTEIN RTF1 HOMOLOG"/>
    <property type="match status" value="1"/>
</dbReference>
<evidence type="ECO:0000256" key="1">
    <source>
        <dbReference type="SAM" id="Coils"/>
    </source>
</evidence>
<proteinExistence type="predicted"/>
<dbReference type="Proteomes" id="UP000631114">
    <property type="component" value="Unassembled WGS sequence"/>
</dbReference>
<protein>
    <submittedName>
        <fullName evidence="2">Uncharacterized protein</fullName>
    </submittedName>
</protein>
<reference evidence="2 3" key="1">
    <citation type="submission" date="2020-10" db="EMBL/GenBank/DDBJ databases">
        <title>The Coptis chinensis genome and diversification of protoberbering-type alkaloids.</title>
        <authorList>
            <person name="Wang B."/>
            <person name="Shu S."/>
            <person name="Song C."/>
            <person name="Liu Y."/>
        </authorList>
    </citation>
    <scope>NUCLEOTIDE SEQUENCE [LARGE SCALE GENOMIC DNA]</scope>
    <source>
        <strain evidence="2">HL-2020</strain>
        <tissue evidence="2">Leaf</tissue>
    </source>
</reference>
<gene>
    <name evidence="2" type="ORF">IFM89_002691</name>
</gene>
<comment type="caution">
    <text evidence="2">The sequence shown here is derived from an EMBL/GenBank/DDBJ whole genome shotgun (WGS) entry which is preliminary data.</text>
</comment>
<dbReference type="EMBL" id="JADFTS010000002">
    <property type="protein sequence ID" value="KAF9618823.1"/>
    <property type="molecule type" value="Genomic_DNA"/>
</dbReference>
<name>A0A835INH9_9MAGN</name>